<dbReference type="AlphaFoldDB" id="A0A9X2Z139"/>
<feature type="transmembrane region" description="Helical" evidence="1">
    <location>
        <begin position="463"/>
        <end position="481"/>
    </location>
</feature>
<feature type="transmembrane region" description="Helical" evidence="1">
    <location>
        <begin position="405"/>
        <end position="422"/>
    </location>
</feature>
<protein>
    <submittedName>
        <fullName evidence="2">Oligosaccharide repeat unit polymerase</fullName>
    </submittedName>
</protein>
<dbReference type="Proteomes" id="UP001141629">
    <property type="component" value="Unassembled WGS sequence"/>
</dbReference>
<evidence type="ECO:0000256" key="1">
    <source>
        <dbReference type="SAM" id="Phobius"/>
    </source>
</evidence>
<feature type="transmembrane region" description="Helical" evidence="1">
    <location>
        <begin position="277"/>
        <end position="293"/>
    </location>
</feature>
<dbReference type="RefSeq" id="WP_263996266.1">
    <property type="nucleotide sequence ID" value="NZ_JACKVK010000008.1"/>
</dbReference>
<feature type="transmembrane region" description="Helical" evidence="1">
    <location>
        <begin position="231"/>
        <end position="249"/>
    </location>
</feature>
<dbReference type="EMBL" id="JACKVK010000008">
    <property type="protein sequence ID" value="MCV7421499.1"/>
    <property type="molecule type" value="Genomic_DNA"/>
</dbReference>
<keyword evidence="1" id="KW-0812">Transmembrane</keyword>
<dbReference type="Pfam" id="PF14296">
    <property type="entry name" value="O-ag_pol_Wzy"/>
    <property type="match status" value="1"/>
</dbReference>
<feature type="transmembrane region" description="Helical" evidence="1">
    <location>
        <begin position="255"/>
        <end position="270"/>
    </location>
</feature>
<name>A0A9X2Z139_9MYCO</name>
<accession>A0A9X2Z139</accession>
<dbReference type="NCBIfam" id="TIGR04370">
    <property type="entry name" value="glyco_rpt_poly"/>
    <property type="match status" value="1"/>
</dbReference>
<feature type="transmembrane region" description="Helical" evidence="1">
    <location>
        <begin position="434"/>
        <end position="451"/>
    </location>
</feature>
<evidence type="ECO:0000313" key="3">
    <source>
        <dbReference type="Proteomes" id="UP001141629"/>
    </source>
</evidence>
<keyword evidence="3" id="KW-1185">Reference proteome</keyword>
<feature type="transmembrane region" description="Helical" evidence="1">
    <location>
        <begin position="199"/>
        <end position="219"/>
    </location>
</feature>
<dbReference type="InterPro" id="IPR029468">
    <property type="entry name" value="O-ag_pol_Wzy"/>
</dbReference>
<feature type="transmembrane region" description="Helical" evidence="1">
    <location>
        <begin position="45"/>
        <end position="62"/>
    </location>
</feature>
<feature type="transmembrane region" description="Helical" evidence="1">
    <location>
        <begin position="21"/>
        <end position="39"/>
    </location>
</feature>
<feature type="transmembrane region" description="Helical" evidence="1">
    <location>
        <begin position="349"/>
        <end position="367"/>
    </location>
</feature>
<keyword evidence="1" id="KW-0472">Membrane</keyword>
<organism evidence="2 3">
    <name type="scientific">Mycobacterium yunnanensis</name>
    <dbReference type="NCBI Taxonomy" id="368477"/>
    <lineage>
        <taxon>Bacteria</taxon>
        <taxon>Bacillati</taxon>
        <taxon>Actinomycetota</taxon>
        <taxon>Actinomycetes</taxon>
        <taxon>Mycobacteriales</taxon>
        <taxon>Mycobacteriaceae</taxon>
        <taxon>Mycobacterium</taxon>
    </lineage>
</organism>
<sequence length="496" mass="54676">MSGTRTGYVLGNNSTGKRIPLAEIWVVLVLLVVYFNVSAGIDNTVVWVCLVLQYALMVGSIFRPQRIYRNIPTFMSAEFFFLFFSYLIFFYPYQLHVLGIYGVSQSHYFPGKTFADESNHAIILSVIAMVSFRAGFRALNSRRAQPANNELGRLDLVSAHALAIPVFMLQLVLLIGYRVAGWRAAGEGRYTDSTTGGSFAEGVYLGITVLSMVAMAVWVFPPSKEQPKRSVFVTLSVILSIGWAVRLLLAGDRNAFLLIAIVAVGGFFTFRFRAGRWALLALCVFALTLYSAVEQFRRGQTDSLVDLVFTSDASTASSRDGDTSFNISTISLRAALAAVPDRVDYGYGVYKLVGFAGVLPFIRGFLVPDDMKFTSSSDVLNAVLLGPSPTWGVGTNVIADVYMDFGLLSVPVLLFLLGLGVAHAQNAVTRRPSSLWRATFYLTTFALVAQMPRYALSFPVRPLLWVLLLFWATFWLSPVLAGRRQKLEPVDEAVTP</sequence>
<reference evidence="2" key="2">
    <citation type="journal article" date="2022" name="BMC Genomics">
        <title>Comparative genome analysis of mycobacteria focusing on tRNA and non-coding RNA.</title>
        <authorList>
            <person name="Behra P.R.K."/>
            <person name="Pettersson B.M.F."/>
            <person name="Ramesh M."/>
            <person name="Das S."/>
            <person name="Dasgupta S."/>
            <person name="Kirsebom L.A."/>
        </authorList>
    </citation>
    <scope>NUCLEOTIDE SEQUENCE</scope>
    <source>
        <strain evidence="2">DSM 44838</strain>
    </source>
</reference>
<gene>
    <name evidence="2" type="ORF">H7K45_13200</name>
</gene>
<evidence type="ECO:0000313" key="2">
    <source>
        <dbReference type="EMBL" id="MCV7421499.1"/>
    </source>
</evidence>
<comment type="caution">
    <text evidence="2">The sequence shown here is derived from an EMBL/GenBank/DDBJ whole genome shotgun (WGS) entry which is preliminary data.</text>
</comment>
<proteinExistence type="predicted"/>
<feature type="transmembrane region" description="Helical" evidence="1">
    <location>
        <begin position="74"/>
        <end position="93"/>
    </location>
</feature>
<reference evidence="2" key="1">
    <citation type="submission" date="2020-07" db="EMBL/GenBank/DDBJ databases">
        <authorList>
            <person name="Pettersson B.M.F."/>
            <person name="Behra P.R.K."/>
            <person name="Ramesh M."/>
            <person name="Das S."/>
            <person name="Dasgupta S."/>
            <person name="Kirsebom L.A."/>
        </authorList>
    </citation>
    <scope>NUCLEOTIDE SEQUENCE</scope>
    <source>
        <strain evidence="2">DSM 44838</strain>
    </source>
</reference>
<keyword evidence="1" id="KW-1133">Transmembrane helix</keyword>
<feature type="transmembrane region" description="Helical" evidence="1">
    <location>
        <begin position="157"/>
        <end position="179"/>
    </location>
</feature>